<feature type="signal peptide" evidence="1">
    <location>
        <begin position="1"/>
        <end position="30"/>
    </location>
</feature>
<evidence type="ECO:0000256" key="1">
    <source>
        <dbReference type="SAM" id="SignalP"/>
    </source>
</evidence>
<sequence length="84" mass="9041">MASSKMVVVMWMLVAVVLISSTTIVEVVEAVENDVEGCVQLCLPKCKVQFSDKVANAQCPGACRNMCTGKAEWSKEPPRSLAPP</sequence>
<comment type="caution">
    <text evidence="2">The sequence shown here is derived from an EMBL/GenBank/DDBJ whole genome shotgun (WGS) entry which is preliminary data.</text>
</comment>
<dbReference type="Proteomes" id="UP000195402">
    <property type="component" value="Unassembled WGS sequence"/>
</dbReference>
<dbReference type="EMBL" id="MVGT01002315">
    <property type="protein sequence ID" value="OVA08635.1"/>
    <property type="molecule type" value="Genomic_DNA"/>
</dbReference>
<name>A0A200QE07_MACCD</name>
<accession>A0A200QE07</accession>
<dbReference type="InParanoid" id="A0A200QE07"/>
<feature type="chain" id="PRO_5012735804" description="Plant thionin family protein" evidence="1">
    <location>
        <begin position="31"/>
        <end position="84"/>
    </location>
</feature>
<gene>
    <name evidence="2" type="ORF">BVC80_8513g4</name>
</gene>
<protein>
    <recommendedName>
        <fullName evidence="4">Plant thionin family protein</fullName>
    </recommendedName>
</protein>
<evidence type="ECO:0008006" key="4">
    <source>
        <dbReference type="Google" id="ProtNLM"/>
    </source>
</evidence>
<evidence type="ECO:0000313" key="3">
    <source>
        <dbReference type="Proteomes" id="UP000195402"/>
    </source>
</evidence>
<organism evidence="2 3">
    <name type="scientific">Macleaya cordata</name>
    <name type="common">Five-seeded plume-poppy</name>
    <name type="synonym">Bocconia cordata</name>
    <dbReference type="NCBI Taxonomy" id="56857"/>
    <lineage>
        <taxon>Eukaryota</taxon>
        <taxon>Viridiplantae</taxon>
        <taxon>Streptophyta</taxon>
        <taxon>Embryophyta</taxon>
        <taxon>Tracheophyta</taxon>
        <taxon>Spermatophyta</taxon>
        <taxon>Magnoliopsida</taxon>
        <taxon>Ranunculales</taxon>
        <taxon>Papaveraceae</taxon>
        <taxon>Papaveroideae</taxon>
        <taxon>Macleaya</taxon>
    </lineage>
</organism>
<keyword evidence="1" id="KW-0732">Signal</keyword>
<reference evidence="2 3" key="1">
    <citation type="journal article" date="2017" name="Mol. Plant">
        <title>The Genome of Medicinal Plant Macleaya cordata Provides New Insights into Benzylisoquinoline Alkaloids Metabolism.</title>
        <authorList>
            <person name="Liu X."/>
            <person name="Liu Y."/>
            <person name="Huang P."/>
            <person name="Ma Y."/>
            <person name="Qing Z."/>
            <person name="Tang Q."/>
            <person name="Cao H."/>
            <person name="Cheng P."/>
            <person name="Zheng Y."/>
            <person name="Yuan Z."/>
            <person name="Zhou Y."/>
            <person name="Liu J."/>
            <person name="Tang Z."/>
            <person name="Zhuo Y."/>
            <person name="Zhang Y."/>
            <person name="Yu L."/>
            <person name="Huang J."/>
            <person name="Yang P."/>
            <person name="Peng Q."/>
            <person name="Zhang J."/>
            <person name="Jiang W."/>
            <person name="Zhang Z."/>
            <person name="Lin K."/>
            <person name="Ro D.K."/>
            <person name="Chen X."/>
            <person name="Xiong X."/>
            <person name="Shang Y."/>
            <person name="Huang S."/>
            <person name="Zeng J."/>
        </authorList>
    </citation>
    <scope>NUCLEOTIDE SEQUENCE [LARGE SCALE GENOMIC DNA]</scope>
    <source>
        <strain evidence="3">cv. BLH2017</strain>
        <tissue evidence="2">Root</tissue>
    </source>
</reference>
<evidence type="ECO:0000313" key="2">
    <source>
        <dbReference type="EMBL" id="OVA08635.1"/>
    </source>
</evidence>
<dbReference type="AlphaFoldDB" id="A0A200QE07"/>
<keyword evidence="3" id="KW-1185">Reference proteome</keyword>
<proteinExistence type="predicted"/>